<evidence type="ECO:0000313" key="2">
    <source>
        <dbReference type="EMBL" id="QDU25184.1"/>
    </source>
</evidence>
<dbReference type="EMBL" id="CP036274">
    <property type="protein sequence ID" value="QDU25184.1"/>
    <property type="molecule type" value="Genomic_DNA"/>
</dbReference>
<feature type="transmembrane region" description="Helical" evidence="1">
    <location>
        <begin position="12"/>
        <end position="34"/>
    </location>
</feature>
<proteinExistence type="predicted"/>
<evidence type="ECO:0000313" key="3">
    <source>
        <dbReference type="Proteomes" id="UP000315017"/>
    </source>
</evidence>
<protein>
    <submittedName>
        <fullName evidence="2">Uncharacterized protein</fullName>
    </submittedName>
</protein>
<keyword evidence="1" id="KW-0812">Transmembrane</keyword>
<dbReference type="RefSeq" id="WP_145083699.1">
    <property type="nucleotide sequence ID" value="NZ_CP036274.1"/>
</dbReference>
<sequence>MLGSLLTQWTIRLALACFAAYLAGNLLGLARCASIDQTAEPRAKFTANRNRAFRWLRWIWTAGCLLFIAHVVCAFQFTHHWSHTHAWEHTAAETKRMLGVAFGDGIYFSYIFLLLWVADVACLWLAIRRPGWVVAAVYLFLFFIAFNGAIVFESGPTRPVGIVVVTAMLPLLVLFVWKQWRDLATSQKFQRTTTGKEPLPSGNAECEA</sequence>
<evidence type="ECO:0000256" key="1">
    <source>
        <dbReference type="SAM" id="Phobius"/>
    </source>
</evidence>
<keyword evidence="3" id="KW-1185">Reference proteome</keyword>
<dbReference type="OrthoDB" id="277696at2"/>
<feature type="transmembrane region" description="Helical" evidence="1">
    <location>
        <begin position="106"/>
        <end position="125"/>
    </location>
</feature>
<keyword evidence="1" id="KW-0472">Membrane</keyword>
<reference evidence="2 3" key="1">
    <citation type="submission" date="2019-02" db="EMBL/GenBank/DDBJ databases">
        <title>Deep-cultivation of Planctomycetes and their phenomic and genomic characterization uncovers novel biology.</title>
        <authorList>
            <person name="Wiegand S."/>
            <person name="Jogler M."/>
            <person name="Boedeker C."/>
            <person name="Pinto D."/>
            <person name="Vollmers J."/>
            <person name="Rivas-Marin E."/>
            <person name="Kohn T."/>
            <person name="Peeters S.H."/>
            <person name="Heuer A."/>
            <person name="Rast P."/>
            <person name="Oberbeckmann S."/>
            <person name="Bunk B."/>
            <person name="Jeske O."/>
            <person name="Meyerdierks A."/>
            <person name="Storesund J.E."/>
            <person name="Kallscheuer N."/>
            <person name="Luecker S."/>
            <person name="Lage O.M."/>
            <person name="Pohl T."/>
            <person name="Merkel B.J."/>
            <person name="Hornburger P."/>
            <person name="Mueller R.-W."/>
            <person name="Bruemmer F."/>
            <person name="Labrenz M."/>
            <person name="Spormann A.M."/>
            <person name="Op den Camp H."/>
            <person name="Overmann J."/>
            <person name="Amann R."/>
            <person name="Jetten M.S.M."/>
            <person name="Mascher T."/>
            <person name="Medema M.H."/>
            <person name="Devos D.P."/>
            <person name="Kaster A.-K."/>
            <person name="Ovreas L."/>
            <person name="Rohde M."/>
            <person name="Galperin M.Y."/>
            <person name="Jogler C."/>
        </authorList>
    </citation>
    <scope>NUCLEOTIDE SEQUENCE [LARGE SCALE GENOMIC DNA]</scope>
    <source>
        <strain evidence="2 3">ETA_A8</strain>
    </source>
</reference>
<dbReference type="Proteomes" id="UP000315017">
    <property type="component" value="Chromosome"/>
</dbReference>
<feature type="transmembrane region" description="Helical" evidence="1">
    <location>
        <begin position="158"/>
        <end position="177"/>
    </location>
</feature>
<dbReference type="AlphaFoldDB" id="A0A517Y4M1"/>
<feature type="transmembrane region" description="Helical" evidence="1">
    <location>
        <begin position="55"/>
        <end position="77"/>
    </location>
</feature>
<name>A0A517Y4M1_9BACT</name>
<accession>A0A517Y4M1</accession>
<feature type="transmembrane region" description="Helical" evidence="1">
    <location>
        <begin position="132"/>
        <end position="152"/>
    </location>
</feature>
<dbReference type="KEGG" id="aagg:ETAA8_02470"/>
<keyword evidence="1" id="KW-1133">Transmembrane helix</keyword>
<organism evidence="2 3">
    <name type="scientific">Anatilimnocola aggregata</name>
    <dbReference type="NCBI Taxonomy" id="2528021"/>
    <lineage>
        <taxon>Bacteria</taxon>
        <taxon>Pseudomonadati</taxon>
        <taxon>Planctomycetota</taxon>
        <taxon>Planctomycetia</taxon>
        <taxon>Pirellulales</taxon>
        <taxon>Pirellulaceae</taxon>
        <taxon>Anatilimnocola</taxon>
    </lineage>
</organism>
<gene>
    <name evidence="2" type="ORF">ETAA8_02470</name>
</gene>